<feature type="transmembrane region" description="Helical" evidence="7">
    <location>
        <begin position="33"/>
        <end position="56"/>
    </location>
</feature>
<dbReference type="Pfam" id="PF00892">
    <property type="entry name" value="EamA"/>
    <property type="match status" value="2"/>
</dbReference>
<sequence length="317" mass="33442">MSRERDVGPSAAAASPVVPAAGDGGASRSGDRLALWALIGTQLITGSTYLVAKIGLAEFDPFALGALRFTLTAVVFLVLLGVTGRLRPPLAGDWPLLLRLAAWCIPLNQGLFLYGIRETYAAHGALLYATSPMIVLVMAALLGREPATPTRVAGVALGFGGVVLVLLQKGFAFSWSSLRGDLVVFAAVLIWGWYTLDNKAALARYDALYLTGMAMILGAIQFLPIGLFALRAQDWAVVTWRGWAAVAYLSLLTSVVAYLVWSWALSRLASVQVAIVSNLQPAVAATVGWLVLGEPVTGAFVAGTLLVALGVYLTQRG</sequence>
<reference evidence="9 10" key="1">
    <citation type="submission" date="2018-05" db="EMBL/GenBank/DDBJ databases">
        <title>A metagenomic window into the 2 km-deep terrestrial subsurface aquifer revealed taxonomically and functionally diverse microbial community comprising novel uncultured bacterial lineages.</title>
        <authorList>
            <person name="Kadnikov V.V."/>
            <person name="Mardanov A.V."/>
            <person name="Beletsky A.V."/>
            <person name="Banks D."/>
            <person name="Pimenov N.V."/>
            <person name="Frank Y.A."/>
            <person name="Karnachuk O.V."/>
            <person name="Ravin N.V."/>
        </authorList>
    </citation>
    <scope>NUCLEOTIDE SEQUENCE [LARGE SCALE GENOMIC DNA]</scope>
    <source>
        <strain evidence="9">BY5</strain>
    </source>
</reference>
<dbReference type="PANTHER" id="PTHR32322:SF2">
    <property type="entry name" value="EAMA DOMAIN-CONTAINING PROTEIN"/>
    <property type="match status" value="1"/>
</dbReference>
<keyword evidence="5 7" id="KW-0472">Membrane</keyword>
<feature type="region of interest" description="Disordered" evidence="6">
    <location>
        <begin position="1"/>
        <end position="26"/>
    </location>
</feature>
<comment type="similarity">
    <text evidence="2">Belongs to the EamA transporter family.</text>
</comment>
<feature type="transmembrane region" description="Helical" evidence="7">
    <location>
        <begin position="120"/>
        <end position="142"/>
    </location>
</feature>
<keyword evidence="4 7" id="KW-1133">Transmembrane helix</keyword>
<comment type="caution">
    <text evidence="9">The sequence shown here is derived from an EMBL/GenBank/DDBJ whole genome shotgun (WGS) entry which is preliminary data.</text>
</comment>
<evidence type="ECO:0000256" key="5">
    <source>
        <dbReference type="ARBA" id="ARBA00023136"/>
    </source>
</evidence>
<evidence type="ECO:0000256" key="3">
    <source>
        <dbReference type="ARBA" id="ARBA00022692"/>
    </source>
</evidence>
<gene>
    <name evidence="9" type="ORF">OZSIB_0402</name>
</gene>
<protein>
    <submittedName>
        <fullName evidence="9">Permease of the drug/metabolite transporter (DMT) superfamily</fullName>
    </submittedName>
</protein>
<evidence type="ECO:0000259" key="8">
    <source>
        <dbReference type="Pfam" id="PF00892"/>
    </source>
</evidence>
<evidence type="ECO:0000313" key="9">
    <source>
        <dbReference type="EMBL" id="RCK79060.1"/>
    </source>
</evidence>
<dbReference type="Proteomes" id="UP000252355">
    <property type="component" value="Unassembled WGS sequence"/>
</dbReference>
<proteinExistence type="inferred from homology"/>
<dbReference type="InterPro" id="IPR037185">
    <property type="entry name" value="EmrE-like"/>
</dbReference>
<feature type="transmembrane region" description="Helical" evidence="7">
    <location>
        <begin position="208"/>
        <end position="230"/>
    </location>
</feature>
<comment type="subcellular location">
    <subcellularLocation>
        <location evidence="1">Membrane</location>
        <topology evidence="1">Multi-pass membrane protein</topology>
    </subcellularLocation>
</comment>
<feature type="transmembrane region" description="Helical" evidence="7">
    <location>
        <begin position="178"/>
        <end position="196"/>
    </location>
</feature>
<evidence type="ECO:0000256" key="2">
    <source>
        <dbReference type="ARBA" id="ARBA00007362"/>
    </source>
</evidence>
<dbReference type="PANTHER" id="PTHR32322">
    <property type="entry name" value="INNER MEMBRANE TRANSPORTER"/>
    <property type="match status" value="1"/>
</dbReference>
<feature type="transmembrane region" description="Helical" evidence="7">
    <location>
        <begin position="96"/>
        <end position="114"/>
    </location>
</feature>
<dbReference type="InterPro" id="IPR000620">
    <property type="entry name" value="EamA_dom"/>
</dbReference>
<feature type="domain" description="EamA" evidence="8">
    <location>
        <begin position="35"/>
        <end position="166"/>
    </location>
</feature>
<dbReference type="InterPro" id="IPR050638">
    <property type="entry name" value="AA-Vitamin_Transporters"/>
</dbReference>
<feature type="transmembrane region" description="Helical" evidence="7">
    <location>
        <begin position="62"/>
        <end position="84"/>
    </location>
</feature>
<feature type="transmembrane region" description="Helical" evidence="7">
    <location>
        <begin position="298"/>
        <end position="314"/>
    </location>
</feature>
<accession>A0A367ZLZ0</accession>
<evidence type="ECO:0000256" key="1">
    <source>
        <dbReference type="ARBA" id="ARBA00004141"/>
    </source>
</evidence>
<evidence type="ECO:0000313" key="10">
    <source>
        <dbReference type="Proteomes" id="UP000252355"/>
    </source>
</evidence>
<feature type="domain" description="EamA" evidence="8">
    <location>
        <begin position="179"/>
        <end position="314"/>
    </location>
</feature>
<keyword evidence="3 7" id="KW-0812">Transmembrane</keyword>
<name>A0A367ZLZ0_9BACT</name>
<feature type="transmembrane region" description="Helical" evidence="7">
    <location>
        <begin position="154"/>
        <end position="172"/>
    </location>
</feature>
<evidence type="ECO:0000256" key="7">
    <source>
        <dbReference type="SAM" id="Phobius"/>
    </source>
</evidence>
<feature type="transmembrane region" description="Helical" evidence="7">
    <location>
        <begin position="242"/>
        <end position="261"/>
    </location>
</feature>
<evidence type="ECO:0000256" key="4">
    <source>
        <dbReference type="ARBA" id="ARBA00022989"/>
    </source>
</evidence>
<dbReference type="EMBL" id="QOQW01000016">
    <property type="protein sequence ID" value="RCK79060.1"/>
    <property type="molecule type" value="Genomic_DNA"/>
</dbReference>
<feature type="compositionally biased region" description="Low complexity" evidence="6">
    <location>
        <begin position="8"/>
        <end position="21"/>
    </location>
</feature>
<evidence type="ECO:0000256" key="6">
    <source>
        <dbReference type="SAM" id="MobiDB-lite"/>
    </source>
</evidence>
<dbReference type="SUPFAM" id="SSF103481">
    <property type="entry name" value="Multidrug resistance efflux transporter EmrE"/>
    <property type="match status" value="2"/>
</dbReference>
<dbReference type="AlphaFoldDB" id="A0A367ZLZ0"/>
<dbReference type="GO" id="GO:0016020">
    <property type="term" value="C:membrane"/>
    <property type="evidence" value="ECO:0007669"/>
    <property type="project" value="UniProtKB-SubCell"/>
</dbReference>
<organism evidence="9 10">
    <name type="scientific">Candidatus Ozemobacter sibiricus</name>
    <dbReference type="NCBI Taxonomy" id="2268124"/>
    <lineage>
        <taxon>Bacteria</taxon>
        <taxon>Candidatus Ozemobacteria</taxon>
        <taxon>Candidatus Ozemobacterales</taxon>
        <taxon>Candidatus Ozemobacteraceae</taxon>
        <taxon>Candidatus Ozemobacter</taxon>
    </lineage>
</organism>